<dbReference type="Proteomes" id="UP001082899">
    <property type="component" value="Unassembled WGS sequence"/>
</dbReference>
<proteinExistence type="predicted"/>
<sequence length="668" mass="72304">MNSPLLSSGATPRAFGEAGPALSERVRRDQLVALRRSVSIALPINVLLGAACWLMASHHGLGRVATVWFLASSLVNLVRITVCRWSLPAFPENPRPRNGKPHAWMPSVTGHLRLHAVTAWLSGTVWAWVPALCAGYTHPEAIFFLAVVCGITAGSVTHGTACALIPTCFIIPPLASVVGCLVYVGGFDHDCLAAAAALYLAALLRSARQNEAAFRESSERKNEATALAESLDRSHAHSLQVSDRMRDLAWHDGLTGILNRTGFMQETQQRLHAHPHKHFCFMLLDLDGFKAVNDAFGHHAGDQVLIKVARRLRAAVPDSALLGRLGGDKFAILHDPDALQEAPTALASRLISVVPFSIFDGGRLGASIGVHHAAEVALTDRLAYADEALHAAKSAGRNQFRLFDAALLVRLEMRRDIERDLPAALNAGSLEVWFQPIFKKGGRDLESLEALLRWNHAAHGWVPPPEMIFTAAVTGMSETLTRYILARVCAMIRDLKDAGHAHVRVAMNLSPLEMAQADIERIVPQTLARLGVPADLLEIEITEETAMDVHAVQGKLAALGAAGIRIAIDDFGVGFSSLASLRHRQVQRVKIDRSFVSGLTATPDNRVLVEAVLNLGRSLDIDIVAEGVESAEDLHILRGLGCENMQGYYLARPMPAAAVMTWIANRAG</sequence>
<protein>
    <submittedName>
        <fullName evidence="3">EAL domain-containing protein</fullName>
    </submittedName>
</protein>
<dbReference type="SUPFAM" id="SSF141868">
    <property type="entry name" value="EAL domain-like"/>
    <property type="match status" value="1"/>
</dbReference>
<feature type="domain" description="GGDEF" evidence="2">
    <location>
        <begin position="277"/>
        <end position="405"/>
    </location>
</feature>
<feature type="domain" description="EAL" evidence="1">
    <location>
        <begin position="414"/>
        <end position="667"/>
    </location>
</feature>
<dbReference type="Gene3D" id="3.20.20.450">
    <property type="entry name" value="EAL domain"/>
    <property type="match status" value="1"/>
</dbReference>
<evidence type="ECO:0000313" key="4">
    <source>
        <dbReference type="Proteomes" id="UP001082899"/>
    </source>
</evidence>
<dbReference type="PANTHER" id="PTHR33121:SF79">
    <property type="entry name" value="CYCLIC DI-GMP PHOSPHODIESTERASE PDED-RELATED"/>
    <property type="match status" value="1"/>
</dbReference>
<dbReference type="InterPro" id="IPR029787">
    <property type="entry name" value="Nucleotide_cyclase"/>
</dbReference>
<dbReference type="InterPro" id="IPR000160">
    <property type="entry name" value="GGDEF_dom"/>
</dbReference>
<accession>A0ABT3ZJL9</accession>
<comment type="caution">
    <text evidence="3">The sequence shown here is derived from an EMBL/GenBank/DDBJ whole genome shotgun (WGS) entry which is preliminary data.</text>
</comment>
<evidence type="ECO:0000313" key="3">
    <source>
        <dbReference type="EMBL" id="MCY0386721.1"/>
    </source>
</evidence>
<dbReference type="EMBL" id="JAPMXC010000001">
    <property type="protein sequence ID" value="MCY0386721.1"/>
    <property type="molecule type" value="Genomic_DNA"/>
</dbReference>
<dbReference type="PANTHER" id="PTHR33121">
    <property type="entry name" value="CYCLIC DI-GMP PHOSPHODIESTERASE PDEF"/>
    <property type="match status" value="1"/>
</dbReference>
<dbReference type="RefSeq" id="WP_267846297.1">
    <property type="nucleotide sequence ID" value="NZ_JAPMXC010000001.1"/>
</dbReference>
<dbReference type="Gene3D" id="3.30.70.270">
    <property type="match status" value="1"/>
</dbReference>
<dbReference type="PROSITE" id="PS50883">
    <property type="entry name" value="EAL"/>
    <property type="match status" value="1"/>
</dbReference>
<dbReference type="PROSITE" id="PS50887">
    <property type="entry name" value="GGDEF"/>
    <property type="match status" value="1"/>
</dbReference>
<dbReference type="SMART" id="SM00052">
    <property type="entry name" value="EAL"/>
    <property type="match status" value="1"/>
</dbReference>
<dbReference type="Pfam" id="PF00990">
    <property type="entry name" value="GGDEF"/>
    <property type="match status" value="1"/>
</dbReference>
<dbReference type="InterPro" id="IPR035919">
    <property type="entry name" value="EAL_sf"/>
</dbReference>
<dbReference type="InterPro" id="IPR043128">
    <property type="entry name" value="Rev_trsase/Diguanyl_cyclase"/>
</dbReference>
<organism evidence="3 4">
    <name type="scientific">Robbsia betulipollinis</name>
    <dbReference type="NCBI Taxonomy" id="2981849"/>
    <lineage>
        <taxon>Bacteria</taxon>
        <taxon>Pseudomonadati</taxon>
        <taxon>Pseudomonadota</taxon>
        <taxon>Betaproteobacteria</taxon>
        <taxon>Burkholderiales</taxon>
        <taxon>Burkholderiaceae</taxon>
        <taxon>Robbsia</taxon>
    </lineage>
</organism>
<dbReference type="CDD" id="cd01949">
    <property type="entry name" value="GGDEF"/>
    <property type="match status" value="1"/>
</dbReference>
<evidence type="ECO:0000259" key="1">
    <source>
        <dbReference type="PROSITE" id="PS50883"/>
    </source>
</evidence>
<dbReference type="NCBIfam" id="TIGR00254">
    <property type="entry name" value="GGDEF"/>
    <property type="match status" value="1"/>
</dbReference>
<dbReference type="InterPro" id="IPR001633">
    <property type="entry name" value="EAL_dom"/>
</dbReference>
<reference evidence="3" key="1">
    <citation type="submission" date="2022-11" db="EMBL/GenBank/DDBJ databases">
        <title>Robbsia betulipollinis sp. nov., isolated from pollen of birch (Betula pendula).</title>
        <authorList>
            <person name="Shi H."/>
            <person name="Ambika Manirajan B."/>
            <person name="Ratering S."/>
            <person name="Geissler-Plaum R."/>
            <person name="Schnell S."/>
        </authorList>
    </citation>
    <scope>NUCLEOTIDE SEQUENCE</scope>
    <source>
        <strain evidence="3">Bb-Pol-6</strain>
    </source>
</reference>
<dbReference type="SUPFAM" id="SSF55073">
    <property type="entry name" value="Nucleotide cyclase"/>
    <property type="match status" value="1"/>
</dbReference>
<dbReference type="InterPro" id="IPR050706">
    <property type="entry name" value="Cyclic-di-GMP_PDE-like"/>
</dbReference>
<dbReference type="Pfam" id="PF00563">
    <property type="entry name" value="EAL"/>
    <property type="match status" value="1"/>
</dbReference>
<keyword evidence="4" id="KW-1185">Reference proteome</keyword>
<dbReference type="CDD" id="cd01948">
    <property type="entry name" value="EAL"/>
    <property type="match status" value="1"/>
</dbReference>
<evidence type="ECO:0000259" key="2">
    <source>
        <dbReference type="PROSITE" id="PS50887"/>
    </source>
</evidence>
<dbReference type="SMART" id="SM00267">
    <property type="entry name" value="GGDEF"/>
    <property type="match status" value="1"/>
</dbReference>
<gene>
    <name evidence="3" type="ORF">OVY01_05610</name>
</gene>
<name>A0ABT3ZJL9_9BURK</name>